<keyword evidence="2" id="KW-1185">Reference proteome</keyword>
<reference evidence="1 2" key="1">
    <citation type="submission" date="2019-11" db="EMBL/GenBank/DDBJ databases">
        <title>Whole genome sequence of Oryza granulata.</title>
        <authorList>
            <person name="Li W."/>
        </authorList>
    </citation>
    <scope>NUCLEOTIDE SEQUENCE [LARGE SCALE GENOMIC DNA]</scope>
    <source>
        <strain evidence="2">cv. Menghai</strain>
        <tissue evidence="1">Leaf</tissue>
    </source>
</reference>
<proteinExistence type="predicted"/>
<organism evidence="1 2">
    <name type="scientific">Oryza meyeriana var. granulata</name>
    <dbReference type="NCBI Taxonomy" id="110450"/>
    <lineage>
        <taxon>Eukaryota</taxon>
        <taxon>Viridiplantae</taxon>
        <taxon>Streptophyta</taxon>
        <taxon>Embryophyta</taxon>
        <taxon>Tracheophyta</taxon>
        <taxon>Spermatophyta</taxon>
        <taxon>Magnoliopsida</taxon>
        <taxon>Liliopsida</taxon>
        <taxon>Poales</taxon>
        <taxon>Poaceae</taxon>
        <taxon>BOP clade</taxon>
        <taxon>Oryzoideae</taxon>
        <taxon>Oryzeae</taxon>
        <taxon>Oryzinae</taxon>
        <taxon>Oryza</taxon>
        <taxon>Oryza meyeriana</taxon>
    </lineage>
</organism>
<dbReference type="OrthoDB" id="667727at2759"/>
<dbReference type="EMBL" id="SPHZ02000005">
    <property type="protein sequence ID" value="KAF0919635.1"/>
    <property type="molecule type" value="Genomic_DNA"/>
</dbReference>
<gene>
    <name evidence="1" type="ORF">E2562_030749</name>
</gene>
<comment type="caution">
    <text evidence="1">The sequence shown here is derived from an EMBL/GenBank/DDBJ whole genome shotgun (WGS) entry which is preliminary data.</text>
</comment>
<dbReference type="Proteomes" id="UP000479710">
    <property type="component" value="Unassembled WGS sequence"/>
</dbReference>
<sequence length="98" mass="10937">MMDLISEMGVAASLGGVCSLVHPAIRLLVTRSAFRVVDADLAAAVQEQDKTLSTVERLQLRALRVYLRATVQRQEREDVKIIREKYNLDGGFGYTNDL</sequence>
<evidence type="ECO:0000313" key="2">
    <source>
        <dbReference type="Proteomes" id="UP000479710"/>
    </source>
</evidence>
<accession>A0A6G1E3G7</accession>
<dbReference type="AlphaFoldDB" id="A0A6G1E3G7"/>
<name>A0A6G1E3G7_9ORYZ</name>
<evidence type="ECO:0000313" key="1">
    <source>
        <dbReference type="EMBL" id="KAF0919635.1"/>
    </source>
</evidence>
<protein>
    <submittedName>
        <fullName evidence="1">Uncharacterized protein</fullName>
    </submittedName>
</protein>